<comment type="caution">
    <text evidence="1">The sequence shown here is derived from an EMBL/GenBank/DDBJ whole genome shotgun (WGS) entry which is preliminary data.</text>
</comment>
<organism evidence="1 2">
    <name type="scientific">Anisodus tanguticus</name>
    <dbReference type="NCBI Taxonomy" id="243964"/>
    <lineage>
        <taxon>Eukaryota</taxon>
        <taxon>Viridiplantae</taxon>
        <taxon>Streptophyta</taxon>
        <taxon>Embryophyta</taxon>
        <taxon>Tracheophyta</taxon>
        <taxon>Spermatophyta</taxon>
        <taxon>Magnoliopsida</taxon>
        <taxon>eudicotyledons</taxon>
        <taxon>Gunneridae</taxon>
        <taxon>Pentapetalae</taxon>
        <taxon>asterids</taxon>
        <taxon>lamiids</taxon>
        <taxon>Solanales</taxon>
        <taxon>Solanaceae</taxon>
        <taxon>Solanoideae</taxon>
        <taxon>Hyoscyameae</taxon>
        <taxon>Anisodus</taxon>
    </lineage>
</organism>
<accession>A0AAE1SIA9</accession>
<keyword evidence="2" id="KW-1185">Reference proteome</keyword>
<dbReference type="EMBL" id="JAVYJV010000005">
    <property type="protein sequence ID" value="KAK4370099.1"/>
    <property type="molecule type" value="Genomic_DNA"/>
</dbReference>
<reference evidence="1" key="1">
    <citation type="submission" date="2023-12" db="EMBL/GenBank/DDBJ databases">
        <title>Genome assembly of Anisodus tanguticus.</title>
        <authorList>
            <person name="Wang Y.-J."/>
        </authorList>
    </citation>
    <scope>NUCLEOTIDE SEQUENCE</scope>
    <source>
        <strain evidence="1">KB-2021</strain>
        <tissue evidence="1">Leaf</tissue>
    </source>
</reference>
<evidence type="ECO:0000313" key="1">
    <source>
        <dbReference type="EMBL" id="KAK4370099.1"/>
    </source>
</evidence>
<evidence type="ECO:0000313" key="2">
    <source>
        <dbReference type="Proteomes" id="UP001291623"/>
    </source>
</evidence>
<sequence>MVVKMVGGVTLAAEVGRNGYRSPSLLHLVRSFPVRRSVTENPNGSKLLETELSVANFQTEIRFLMMFGA</sequence>
<name>A0AAE1SIA9_9SOLA</name>
<proteinExistence type="predicted"/>
<dbReference type="Proteomes" id="UP001291623">
    <property type="component" value="Unassembled WGS sequence"/>
</dbReference>
<dbReference type="AlphaFoldDB" id="A0AAE1SIA9"/>
<protein>
    <submittedName>
        <fullName evidence="1">Uncharacterized protein</fullName>
    </submittedName>
</protein>
<gene>
    <name evidence="1" type="ORF">RND71_009574</name>
</gene>